<evidence type="ECO:0000313" key="1">
    <source>
        <dbReference type="Proteomes" id="UP000046395"/>
    </source>
</evidence>
<dbReference type="AlphaFoldDB" id="A0A5S6QJC1"/>
<dbReference type="STRING" id="70415.A0A5S6QJC1"/>
<dbReference type="Proteomes" id="UP000046395">
    <property type="component" value="Unassembled WGS sequence"/>
</dbReference>
<protein>
    <submittedName>
        <fullName evidence="2 3">Uncharacterized protein</fullName>
    </submittedName>
</protein>
<sequence length="153" mass="17359">MKSLLTVGTNAPWYNYGHFVQPVNPLKLNPSEVVRAMMDPAFAKAHNRHPFYSRTTSVQNLPGDWDPVHCRPPFCNPFVHTMGLGMRYQKSLNLALDGLLDFPIRTGPYGEGIRFPLSGSLYTGPFPPSVFYAHHLSPVDPFPRFPMTRMSRR</sequence>
<dbReference type="WBParaSite" id="TMUE_2000006982.1">
    <property type="protein sequence ID" value="TMUE_2000006982.1"/>
    <property type="gene ID" value="WBGene00286101"/>
</dbReference>
<evidence type="ECO:0000313" key="2">
    <source>
        <dbReference type="WBParaSite" id="TMUE_2000006982.1"/>
    </source>
</evidence>
<reference evidence="2" key="3">
    <citation type="submission" date="2019-12" db="UniProtKB">
        <authorList>
            <consortium name="WormBaseParasite"/>
        </authorList>
    </citation>
    <scope>IDENTIFICATION</scope>
</reference>
<evidence type="ECO:0000313" key="3">
    <source>
        <dbReference type="WBParaSite" id="TMUE_2000006982.2"/>
    </source>
</evidence>
<organism evidence="1 2">
    <name type="scientific">Trichuris muris</name>
    <name type="common">Mouse whipworm</name>
    <dbReference type="NCBI Taxonomy" id="70415"/>
    <lineage>
        <taxon>Eukaryota</taxon>
        <taxon>Metazoa</taxon>
        <taxon>Ecdysozoa</taxon>
        <taxon>Nematoda</taxon>
        <taxon>Enoplea</taxon>
        <taxon>Dorylaimia</taxon>
        <taxon>Trichinellida</taxon>
        <taxon>Trichuridae</taxon>
        <taxon>Trichuris</taxon>
    </lineage>
</organism>
<reference evidence="1" key="1">
    <citation type="submission" date="2013-11" db="EMBL/GenBank/DDBJ databases">
        <authorList>
            <person name="Aslett M."/>
        </authorList>
    </citation>
    <scope>NUCLEOTIDE SEQUENCE [LARGE SCALE GENOMIC DNA]</scope>
    <source>
        <strain evidence="1">Edinburgh</strain>
    </source>
</reference>
<proteinExistence type="predicted"/>
<dbReference type="PANTHER" id="PTHR36520:SF4">
    <property type="entry name" value="DUF3421 DOMAIN-CONTAINING PROTEIN"/>
    <property type="match status" value="1"/>
</dbReference>
<dbReference type="WBParaSite" id="TMUE_2000006982.2">
    <property type="protein sequence ID" value="TMUE_2000006982.2"/>
    <property type="gene ID" value="WBGene00286101"/>
</dbReference>
<keyword evidence="1" id="KW-1185">Reference proteome</keyword>
<name>A0A5S6QJC1_TRIMR</name>
<accession>A0A5S6QJC1</accession>
<dbReference type="PANTHER" id="PTHR36520">
    <property type="entry name" value="PROTEIN CBG13000-RELATED"/>
    <property type="match status" value="1"/>
</dbReference>
<reference evidence="1" key="2">
    <citation type="submission" date="2014-03" db="EMBL/GenBank/DDBJ databases">
        <title>The whipworm genome and dual-species transcriptomics of an intimate host-pathogen interaction.</title>
        <authorList>
            <person name="Foth B.J."/>
            <person name="Tsai I.J."/>
            <person name="Reid A.J."/>
            <person name="Bancroft A.J."/>
            <person name="Nichol S."/>
            <person name="Tracey A."/>
            <person name="Holroyd N."/>
            <person name="Cotton J.A."/>
            <person name="Stanley E.J."/>
            <person name="Zarowiecki M."/>
            <person name="Liu J.Z."/>
            <person name="Huckvale T."/>
            <person name="Cooper P.J."/>
            <person name="Grencis R.K."/>
            <person name="Berriman M."/>
        </authorList>
    </citation>
    <scope>NUCLEOTIDE SEQUENCE [LARGE SCALE GENOMIC DNA]</scope>
    <source>
        <strain evidence="1">Edinburgh</strain>
    </source>
</reference>